<dbReference type="PANTHER" id="PTHR32470">
    <property type="entry name" value="ADH DEHYDROGENASE [UBIQUINONE] 1 ALPHA SUBCOMPLEX ASSEMBLY FACTOR 2"/>
    <property type="match status" value="1"/>
</dbReference>
<dbReference type="InterPro" id="IPR007763">
    <property type="entry name" value="NDUFA12"/>
</dbReference>
<feature type="compositionally biased region" description="Basic and acidic residues" evidence="2">
    <location>
        <begin position="135"/>
        <end position="155"/>
    </location>
</feature>
<sequence length="222" mass="25411">MSLLRSAARKLGIGKYRYWKGVDLEDEWRRAKRYIEYRETKPLSEYGYDTIPVQWTSWLRRTRREPPTIQELQEDYARQVRLQENIRRLEEQYQAEKVRLAAQAQDERERLAAPTPPARAGEARAGEGYSPEGLPAKHDGGVDRETARHGAEVARELGTGEGSAGTAESAQEAATRRRDEEHREAVQRREEFAKQNPAPLRGNPGDSHQPQGWSPSAPARRR</sequence>
<dbReference type="GO" id="GO:0032981">
    <property type="term" value="P:mitochondrial respiratory chain complex I assembly"/>
    <property type="evidence" value="ECO:0007669"/>
    <property type="project" value="TreeGrafter"/>
</dbReference>
<keyword evidence="4" id="KW-1185">Reference proteome</keyword>
<evidence type="ECO:0000256" key="2">
    <source>
        <dbReference type="SAM" id="MobiDB-lite"/>
    </source>
</evidence>
<evidence type="ECO:0008006" key="5">
    <source>
        <dbReference type="Google" id="ProtNLM"/>
    </source>
</evidence>
<dbReference type="GO" id="GO:0045271">
    <property type="term" value="C:respiratory chain complex I"/>
    <property type="evidence" value="ECO:0007669"/>
    <property type="project" value="InterPro"/>
</dbReference>
<comment type="caution">
    <text evidence="3">The sequence shown here is derived from an EMBL/GenBank/DDBJ whole genome shotgun (WGS) entry which is preliminary data.</text>
</comment>
<dbReference type="GO" id="GO:0005739">
    <property type="term" value="C:mitochondrion"/>
    <property type="evidence" value="ECO:0007669"/>
    <property type="project" value="TreeGrafter"/>
</dbReference>
<accession>A0AAV5GIS4</accession>
<dbReference type="AlphaFoldDB" id="A0AAV5GIS4"/>
<dbReference type="Proteomes" id="UP001342314">
    <property type="component" value="Unassembled WGS sequence"/>
</dbReference>
<dbReference type="PANTHER" id="PTHR32470:SF2">
    <property type="entry name" value="NADH DEHYDROGENASE [UBIQUINONE] 1 ALPHA SUBCOMPLEX ASSEMBLY FACTOR 2"/>
    <property type="match status" value="1"/>
</dbReference>
<organism evidence="3 4">
    <name type="scientific">Rhodotorula paludigena</name>
    <dbReference type="NCBI Taxonomy" id="86838"/>
    <lineage>
        <taxon>Eukaryota</taxon>
        <taxon>Fungi</taxon>
        <taxon>Dikarya</taxon>
        <taxon>Basidiomycota</taxon>
        <taxon>Pucciniomycotina</taxon>
        <taxon>Microbotryomycetes</taxon>
        <taxon>Sporidiobolales</taxon>
        <taxon>Sporidiobolaceae</taxon>
        <taxon>Rhodotorula</taxon>
    </lineage>
</organism>
<proteinExistence type="inferred from homology"/>
<dbReference type="Pfam" id="PF05071">
    <property type="entry name" value="NDUFA12"/>
    <property type="match status" value="1"/>
</dbReference>
<evidence type="ECO:0000313" key="4">
    <source>
        <dbReference type="Proteomes" id="UP001342314"/>
    </source>
</evidence>
<dbReference type="InterPro" id="IPR052618">
    <property type="entry name" value="ComplexI_NDUFA12"/>
</dbReference>
<dbReference type="EMBL" id="BQKY01000004">
    <property type="protein sequence ID" value="GJN89385.1"/>
    <property type="molecule type" value="Genomic_DNA"/>
</dbReference>
<comment type="similarity">
    <text evidence="1">Belongs to the complex I NDUFA12 subunit family.</text>
</comment>
<feature type="compositionally biased region" description="Basic and acidic residues" evidence="2">
    <location>
        <begin position="174"/>
        <end position="193"/>
    </location>
</feature>
<feature type="compositionally biased region" description="Basic and acidic residues" evidence="2">
    <location>
        <begin position="100"/>
        <end position="111"/>
    </location>
</feature>
<name>A0AAV5GIS4_9BASI</name>
<evidence type="ECO:0000313" key="3">
    <source>
        <dbReference type="EMBL" id="GJN89385.1"/>
    </source>
</evidence>
<evidence type="ECO:0000256" key="1">
    <source>
        <dbReference type="ARBA" id="ARBA00007355"/>
    </source>
</evidence>
<gene>
    <name evidence="3" type="ORF">Rhopal_002365-T1</name>
</gene>
<feature type="region of interest" description="Disordered" evidence="2">
    <location>
        <begin position="100"/>
        <end position="222"/>
    </location>
</feature>
<protein>
    <recommendedName>
        <fullName evidence="5">NADH dehydrogenase [ubiquinone] 1 alpha subcomplex subunit</fullName>
    </recommendedName>
</protein>
<reference evidence="3 4" key="1">
    <citation type="submission" date="2021-12" db="EMBL/GenBank/DDBJ databases">
        <title>High titer production of polyol ester of fatty acids by Rhodotorula paludigena BS15 towards product separation-free biomass refinery.</title>
        <authorList>
            <person name="Mano J."/>
            <person name="Ono H."/>
            <person name="Tanaka T."/>
            <person name="Naito K."/>
            <person name="Sushida H."/>
            <person name="Ike M."/>
            <person name="Tokuyasu K."/>
            <person name="Kitaoka M."/>
        </authorList>
    </citation>
    <scope>NUCLEOTIDE SEQUENCE [LARGE SCALE GENOMIC DNA]</scope>
    <source>
        <strain evidence="3 4">BS15</strain>
    </source>
</reference>